<evidence type="ECO:0000256" key="1">
    <source>
        <dbReference type="ARBA" id="ARBA00004496"/>
    </source>
</evidence>
<dbReference type="GO" id="GO:0008982">
    <property type="term" value="F:protein-N(PI)-phosphohistidine-sugar phosphotransferase activity"/>
    <property type="evidence" value="ECO:0007669"/>
    <property type="project" value="InterPro"/>
</dbReference>
<evidence type="ECO:0000256" key="7">
    <source>
        <dbReference type="ARBA" id="ARBA00022777"/>
    </source>
</evidence>
<comment type="caution">
    <text evidence="10">The sequence shown here is derived from an EMBL/GenBank/DDBJ whole genome shotgun (WGS) entry which is preliminary data.</text>
</comment>
<evidence type="ECO:0000256" key="5">
    <source>
        <dbReference type="ARBA" id="ARBA00022679"/>
    </source>
</evidence>
<accession>A0A3E2NGS5</accession>
<keyword evidence="2" id="KW-0813">Transport</keyword>
<dbReference type="OrthoDB" id="9788818at2"/>
<sequence length="162" mass="17858">MIKLLRVDDRLIHGQVAVSWTSFLCADTILVANDKAATDKLMQMAFQMAKPPQVTLSIKTLEGAVAVINNPKHAGRSIFVVTASVQDALYLIEQCDAVSEVCLGGIRQSPGKKMVERQVYLDNGDVEVIEKIHALGKGICLQAVPTEKKLQYGEIIKEFYKK</sequence>
<evidence type="ECO:0000256" key="4">
    <source>
        <dbReference type="ARBA" id="ARBA00022597"/>
    </source>
</evidence>
<keyword evidence="7" id="KW-0418">Kinase</keyword>
<gene>
    <name evidence="10" type="ORF">DS742_04760</name>
    <name evidence="9" type="ORF">LAD12857_31600</name>
</gene>
<comment type="subcellular location">
    <subcellularLocation>
        <location evidence="1">Cytoplasm</location>
    </subcellularLocation>
</comment>
<dbReference type="Proteomes" id="UP000260680">
    <property type="component" value="Unassembled WGS sequence"/>
</dbReference>
<dbReference type="Gene3D" id="3.40.35.10">
    <property type="entry name" value="Phosphotransferase system, sorbose subfamily IIB component"/>
    <property type="match status" value="1"/>
</dbReference>
<evidence type="ECO:0000313" key="11">
    <source>
        <dbReference type="Proteomes" id="UP000260680"/>
    </source>
</evidence>
<keyword evidence="6" id="KW-0598">Phosphotransferase system</keyword>
<dbReference type="InterPro" id="IPR036667">
    <property type="entry name" value="PTS_IIB_sorbose-sp_sf"/>
</dbReference>
<keyword evidence="12" id="KW-1185">Reference proteome</keyword>
<dbReference type="Pfam" id="PF03830">
    <property type="entry name" value="PTSIIB_sorb"/>
    <property type="match status" value="1"/>
</dbReference>
<evidence type="ECO:0000259" key="8">
    <source>
        <dbReference type="PROSITE" id="PS51101"/>
    </source>
</evidence>
<dbReference type="SUPFAM" id="SSF52728">
    <property type="entry name" value="PTS IIb component"/>
    <property type="match status" value="1"/>
</dbReference>
<dbReference type="EMBL" id="BRPJ01000061">
    <property type="protein sequence ID" value="GLB31237.1"/>
    <property type="molecule type" value="Genomic_DNA"/>
</dbReference>
<evidence type="ECO:0000256" key="2">
    <source>
        <dbReference type="ARBA" id="ARBA00022448"/>
    </source>
</evidence>
<dbReference type="Proteomes" id="UP001419084">
    <property type="component" value="Unassembled WGS sequence"/>
</dbReference>
<reference evidence="9 12" key="2">
    <citation type="journal article" date="2024" name="Int. J. Syst. Evol. Microbiol.">
        <title>Lacrimispora brassicae sp. nov. isolated from fermented cabbage, and proposal of Clostridium indicum Gundawar et al. 2019 and Clostridium methoxybenzovorans Mechichi et al. 1999 as heterotypic synonyms of Lacrimispora amygdalina (Parshina et al. 2003) Haas and Blanchard 2020 and Lacrimispora indolis (McClung and McCoy 1957) Haas and Blanchard 2020, respectively.</title>
        <authorList>
            <person name="Kobayashi H."/>
            <person name="Tanizawa Y."/>
            <person name="Sakamoto M."/>
            <person name="Ohkuma M."/>
            <person name="Tohno M."/>
        </authorList>
    </citation>
    <scope>NUCLEOTIDE SEQUENCE [LARGE SCALE GENOMIC DNA]</scope>
    <source>
        <strain evidence="9 12">DSM 12857</strain>
    </source>
</reference>
<dbReference type="EMBL" id="QOHO01000014">
    <property type="protein sequence ID" value="RFZ80100.1"/>
    <property type="molecule type" value="Genomic_DNA"/>
</dbReference>
<feature type="domain" description="PTS EIIB type-4" evidence="8">
    <location>
        <begin position="1"/>
        <end position="162"/>
    </location>
</feature>
<dbReference type="AlphaFoldDB" id="A0A3E2NGS5"/>
<evidence type="ECO:0000313" key="12">
    <source>
        <dbReference type="Proteomes" id="UP001419084"/>
    </source>
</evidence>
<reference evidence="10 11" key="1">
    <citation type="submission" date="2018-07" db="EMBL/GenBank/DDBJ databases">
        <title>New species, Clostridium PI-S10-A1B.</title>
        <authorList>
            <person name="Krishna G."/>
            <person name="Summeta K."/>
            <person name="Shikha S."/>
            <person name="Prabhu P.B."/>
            <person name="Suresh K."/>
        </authorList>
    </citation>
    <scope>NUCLEOTIDE SEQUENCE [LARGE SCALE GENOMIC DNA]</scope>
    <source>
        <strain evidence="10 11">PI-S10-A1B</strain>
    </source>
</reference>
<evidence type="ECO:0000313" key="9">
    <source>
        <dbReference type="EMBL" id="GLB31237.1"/>
    </source>
</evidence>
<evidence type="ECO:0000256" key="6">
    <source>
        <dbReference type="ARBA" id="ARBA00022683"/>
    </source>
</evidence>
<dbReference type="GO" id="GO:0016301">
    <property type="term" value="F:kinase activity"/>
    <property type="evidence" value="ECO:0007669"/>
    <property type="project" value="UniProtKB-KW"/>
</dbReference>
<keyword evidence="3" id="KW-0963">Cytoplasm</keyword>
<keyword evidence="5" id="KW-0808">Transferase</keyword>
<dbReference type="InterPro" id="IPR004720">
    <property type="entry name" value="PTS_IIB_sorbose-sp"/>
</dbReference>
<keyword evidence="4 9" id="KW-0762">Sugar transport</keyword>
<dbReference type="GO" id="GO:0005737">
    <property type="term" value="C:cytoplasm"/>
    <property type="evidence" value="ECO:0007669"/>
    <property type="project" value="UniProtKB-SubCell"/>
</dbReference>
<evidence type="ECO:0000313" key="10">
    <source>
        <dbReference type="EMBL" id="RFZ80100.1"/>
    </source>
</evidence>
<evidence type="ECO:0000256" key="3">
    <source>
        <dbReference type="ARBA" id="ARBA00022490"/>
    </source>
</evidence>
<protein>
    <submittedName>
        <fullName evidence="10">PTS mannose/fructose/sorbose transporter subunit IIB</fullName>
    </submittedName>
    <submittedName>
        <fullName evidence="9">PTS sugar transporter</fullName>
    </submittedName>
</protein>
<organism evidence="10 11">
    <name type="scientific">Lacrimispora amygdalina</name>
    <dbReference type="NCBI Taxonomy" id="253257"/>
    <lineage>
        <taxon>Bacteria</taxon>
        <taxon>Bacillati</taxon>
        <taxon>Bacillota</taxon>
        <taxon>Clostridia</taxon>
        <taxon>Lachnospirales</taxon>
        <taxon>Lachnospiraceae</taxon>
        <taxon>Lacrimispora</taxon>
    </lineage>
</organism>
<dbReference type="PROSITE" id="PS51101">
    <property type="entry name" value="PTS_EIIB_TYPE_4"/>
    <property type="match status" value="1"/>
</dbReference>
<dbReference type="RefSeq" id="WP_117415874.1">
    <property type="nucleotide sequence ID" value="NZ_BRPJ01000061.1"/>
</dbReference>
<name>A0A3E2NGS5_9FIRM</name>
<proteinExistence type="predicted"/>
<dbReference type="GO" id="GO:0009401">
    <property type="term" value="P:phosphoenolpyruvate-dependent sugar phosphotransferase system"/>
    <property type="evidence" value="ECO:0007669"/>
    <property type="project" value="UniProtKB-KW"/>
</dbReference>